<dbReference type="SUPFAM" id="SSF56317">
    <property type="entry name" value="Carbon-nitrogen hydrolase"/>
    <property type="match status" value="1"/>
</dbReference>
<dbReference type="EMBL" id="WBVQ01000002">
    <property type="protein sequence ID" value="KAB2816030.1"/>
    <property type="molecule type" value="Genomic_DNA"/>
</dbReference>
<dbReference type="AlphaFoldDB" id="A0A6L3ZEC8"/>
<dbReference type="InterPro" id="IPR000182">
    <property type="entry name" value="GNAT_dom"/>
</dbReference>
<gene>
    <name evidence="4" type="ORF">F8C82_10065</name>
</gene>
<keyword evidence="5" id="KW-1185">Reference proteome</keyword>
<evidence type="ECO:0000313" key="4">
    <source>
        <dbReference type="EMBL" id="KAB2816030.1"/>
    </source>
</evidence>
<dbReference type="PROSITE" id="PS50263">
    <property type="entry name" value="CN_HYDROLASE"/>
    <property type="match status" value="1"/>
</dbReference>
<dbReference type="InterPro" id="IPR001110">
    <property type="entry name" value="UPF0012_CS"/>
</dbReference>
<feature type="domain" description="N-acetyltransferase" evidence="3">
    <location>
        <begin position="11"/>
        <end position="212"/>
    </location>
</feature>
<dbReference type="CDD" id="cd07574">
    <property type="entry name" value="nitrilase_Rim1_like"/>
    <property type="match status" value="1"/>
</dbReference>
<accession>A0A6L3ZEC8</accession>
<evidence type="ECO:0000313" key="5">
    <source>
        <dbReference type="Proteomes" id="UP000484164"/>
    </source>
</evidence>
<protein>
    <submittedName>
        <fullName evidence="4">GNAT family N-acetyltransferase</fullName>
    </submittedName>
</protein>
<reference evidence="4 5" key="1">
    <citation type="submission" date="2019-10" db="EMBL/GenBank/DDBJ databases">
        <title>Genome sequence of Phaeocystidibacter marisrubri JCM30614 (type strain).</title>
        <authorList>
            <person name="Bowman J.P."/>
        </authorList>
    </citation>
    <scope>NUCLEOTIDE SEQUENCE [LARGE SCALE GENOMIC DNA]</scope>
    <source>
        <strain evidence="4 5">JCM 30614</strain>
    </source>
</reference>
<dbReference type="Gene3D" id="3.60.110.10">
    <property type="entry name" value="Carbon-nitrogen hydrolase"/>
    <property type="match status" value="1"/>
</dbReference>
<dbReference type="RefSeq" id="WP_151693459.1">
    <property type="nucleotide sequence ID" value="NZ_BMGX01000001.1"/>
</dbReference>
<dbReference type="PANTHER" id="PTHR23088">
    <property type="entry name" value="NITRILASE-RELATED"/>
    <property type="match status" value="1"/>
</dbReference>
<dbReference type="Pfam" id="PF00795">
    <property type="entry name" value="CN_hydrolase"/>
    <property type="match status" value="1"/>
</dbReference>
<feature type="domain" description="CN hydrolase" evidence="2">
    <location>
        <begin position="227"/>
        <end position="483"/>
    </location>
</feature>
<dbReference type="PANTHER" id="PTHR23088:SF50">
    <property type="entry name" value="HYDROLASE YHCX"/>
    <property type="match status" value="1"/>
</dbReference>
<dbReference type="GO" id="GO:0016747">
    <property type="term" value="F:acyltransferase activity, transferring groups other than amino-acyl groups"/>
    <property type="evidence" value="ECO:0007669"/>
    <property type="project" value="InterPro"/>
</dbReference>
<name>A0A6L3ZEC8_9FLAO</name>
<dbReference type="Pfam" id="PF00583">
    <property type="entry name" value="Acetyltransf_1"/>
    <property type="match status" value="1"/>
</dbReference>
<dbReference type="InterPro" id="IPR036526">
    <property type="entry name" value="C-N_Hydrolase_sf"/>
</dbReference>
<keyword evidence="4" id="KW-0808">Transferase</keyword>
<dbReference type="PROSITE" id="PS51186">
    <property type="entry name" value="GNAT"/>
    <property type="match status" value="1"/>
</dbReference>
<evidence type="ECO:0000259" key="3">
    <source>
        <dbReference type="PROSITE" id="PS51186"/>
    </source>
</evidence>
<evidence type="ECO:0000256" key="1">
    <source>
        <dbReference type="ARBA" id="ARBA00010613"/>
    </source>
</evidence>
<proteinExistence type="inferred from homology"/>
<sequence>MSSDLNTDMHVEVRHLEPSDYNSLKEAMLAAYPAIDDAYWSKKHIRDLLETFPDGQIGVYVNGKLVGAALSLIVDYSLFGDNHTYDKITGGETFSTHTEDGDTLYGIDIFVHPDFRGLRLARRLYDARKEICENLNLRAIMAGGRIPNYASYANELTPKQYIDKVKIKEIHDPTLSFQLSNDFHVRKVLRNYLPGDNESKDYATLLEWINIYYQPEEKLINSPKQIVRLGLVQWQMRLFPTFDSLVEQIEFFVDSVSGYGADFALFPELFNAPLMEKYNNLGERDAIREMAGYTERLLEIFRDFAVSYNVNIITGSMPRIDEKGHLKNIAYLCHRNGNIDSYEKIHITPAEATAWGMQGGDVLKVFETDAGKVGILICYDVEFPELPRLLREQGMQLLFVPFLTDTQNGYMRVRSCAMARAVENECYVAIAGSVGNLPRVNNMDIQYAQSAVFTPSDFAFPTNQIKAEATPNTEMTLIADVDYDLLKELHVHGSVRTVSDRRKDLYQLKWIGKS</sequence>
<comment type="caution">
    <text evidence="4">The sequence shown here is derived from an EMBL/GenBank/DDBJ whole genome shotgun (WGS) entry which is preliminary data.</text>
</comment>
<dbReference type="Proteomes" id="UP000484164">
    <property type="component" value="Unassembled WGS sequence"/>
</dbReference>
<dbReference type="PROSITE" id="PS01227">
    <property type="entry name" value="UPF0012"/>
    <property type="match status" value="1"/>
</dbReference>
<dbReference type="InterPro" id="IPR016181">
    <property type="entry name" value="Acyl_CoA_acyltransferase"/>
</dbReference>
<dbReference type="InterPro" id="IPR003010">
    <property type="entry name" value="C-N_Hydrolase"/>
</dbReference>
<dbReference type="SUPFAM" id="SSF55729">
    <property type="entry name" value="Acyl-CoA N-acyltransferases (Nat)"/>
    <property type="match status" value="1"/>
</dbReference>
<organism evidence="4 5">
    <name type="scientific">Phaeocystidibacter marisrubri</name>
    <dbReference type="NCBI Taxonomy" id="1577780"/>
    <lineage>
        <taxon>Bacteria</taxon>
        <taxon>Pseudomonadati</taxon>
        <taxon>Bacteroidota</taxon>
        <taxon>Flavobacteriia</taxon>
        <taxon>Flavobacteriales</taxon>
        <taxon>Phaeocystidibacteraceae</taxon>
        <taxon>Phaeocystidibacter</taxon>
    </lineage>
</organism>
<dbReference type="OrthoDB" id="9811121at2"/>
<dbReference type="Gene3D" id="3.40.630.30">
    <property type="match status" value="1"/>
</dbReference>
<evidence type="ECO:0000259" key="2">
    <source>
        <dbReference type="PROSITE" id="PS50263"/>
    </source>
</evidence>
<comment type="similarity">
    <text evidence="1">Belongs to the carbon-nitrogen hydrolase superfamily. NIT1/NIT2 family.</text>
</comment>
<dbReference type="CDD" id="cd04301">
    <property type="entry name" value="NAT_SF"/>
    <property type="match status" value="1"/>
</dbReference>